<sequence>MVEMVTKSGGKTFTIVNEVNDHGAATLRDENGSTYHVTSYDNRALRDYLASHHSGDRVRMDIERAGVRANVWQVSALYPGVEGQA</sequence>
<dbReference type="RefSeq" id="WP_151136719.1">
    <property type="nucleotide sequence ID" value="NZ_VZUS01000001.1"/>
</dbReference>
<dbReference type="InterPro" id="IPR058312">
    <property type="entry name" value="DUF7999"/>
</dbReference>
<organism evidence="2">
    <name type="scientific">Haloferax sp. CBA1149</name>
    <dbReference type="NCBI Taxonomy" id="2650753"/>
    <lineage>
        <taxon>Archaea</taxon>
        <taxon>Methanobacteriati</taxon>
        <taxon>Methanobacteriota</taxon>
        <taxon>Stenosarchaea group</taxon>
        <taxon>Halobacteria</taxon>
        <taxon>Halobacteriales</taxon>
        <taxon>Haloferacaceae</taxon>
        <taxon>Haloferax</taxon>
    </lineage>
</organism>
<protein>
    <recommendedName>
        <fullName evidence="1">DUF7999 domain-containing protein</fullName>
    </recommendedName>
</protein>
<evidence type="ECO:0000313" key="2">
    <source>
        <dbReference type="EMBL" id="KAB1187744.1"/>
    </source>
</evidence>
<gene>
    <name evidence="2" type="ORF">Hfx1149_06725</name>
</gene>
<feature type="domain" description="DUF7999" evidence="1">
    <location>
        <begin position="3"/>
        <end position="79"/>
    </location>
</feature>
<dbReference type="EMBL" id="VZUS01000001">
    <property type="protein sequence ID" value="KAB1187744.1"/>
    <property type="molecule type" value="Genomic_DNA"/>
</dbReference>
<proteinExistence type="predicted"/>
<name>A0A643JX77_9EURY</name>
<accession>A0A643JX77</accession>
<dbReference type="Pfam" id="PF26006">
    <property type="entry name" value="DUF7999"/>
    <property type="match status" value="1"/>
</dbReference>
<evidence type="ECO:0000259" key="1">
    <source>
        <dbReference type="Pfam" id="PF26006"/>
    </source>
</evidence>
<comment type="caution">
    <text evidence="2">The sequence shown here is derived from an EMBL/GenBank/DDBJ whole genome shotgun (WGS) entry which is preliminary data.</text>
</comment>
<reference evidence="2" key="1">
    <citation type="submission" date="2019-09" db="EMBL/GenBank/DDBJ databases">
        <title>Genomic analysis of Haloferax sp. CBA1149.</title>
        <authorList>
            <person name="Roh S.W."/>
        </authorList>
    </citation>
    <scope>NUCLEOTIDE SEQUENCE</scope>
    <source>
        <strain evidence="2">CBA1149</strain>
    </source>
</reference>
<dbReference type="AlphaFoldDB" id="A0A643JX77"/>